<keyword evidence="2 5" id="KW-0732">Signal</keyword>
<evidence type="ECO:0000256" key="5">
    <source>
        <dbReference type="SAM" id="SignalP"/>
    </source>
</evidence>
<name>A0ABU8YC66_9MICO</name>
<feature type="signal peptide" evidence="5">
    <location>
        <begin position="1"/>
        <end position="33"/>
    </location>
</feature>
<protein>
    <submittedName>
        <fullName evidence="6">Ice-binding family protein</fullName>
    </submittedName>
</protein>
<comment type="similarity">
    <text evidence="1">Belongs to the ice-binding protein family.</text>
</comment>
<keyword evidence="4" id="KW-0812">Transmembrane</keyword>
<gene>
    <name evidence="6" type="ORF">WMN62_11655</name>
</gene>
<feature type="region of interest" description="Disordered" evidence="3">
    <location>
        <begin position="341"/>
        <end position="360"/>
    </location>
</feature>
<dbReference type="Pfam" id="PF11999">
    <property type="entry name" value="Ice_binding"/>
    <property type="match status" value="1"/>
</dbReference>
<evidence type="ECO:0000256" key="2">
    <source>
        <dbReference type="ARBA" id="ARBA00022729"/>
    </source>
</evidence>
<comment type="caution">
    <text evidence="6">The sequence shown here is derived from an EMBL/GenBank/DDBJ whole genome shotgun (WGS) entry which is preliminary data.</text>
</comment>
<dbReference type="Pfam" id="PF05345">
    <property type="entry name" value="He_PIG"/>
    <property type="match status" value="1"/>
</dbReference>
<keyword evidence="4" id="KW-1133">Transmembrane helix</keyword>
<dbReference type="InterPro" id="IPR021884">
    <property type="entry name" value="Ice-bd_prot"/>
</dbReference>
<dbReference type="InterPro" id="IPR015919">
    <property type="entry name" value="Cadherin-like_sf"/>
</dbReference>
<proteinExistence type="inferred from homology"/>
<evidence type="ECO:0000256" key="3">
    <source>
        <dbReference type="SAM" id="MobiDB-lite"/>
    </source>
</evidence>
<keyword evidence="4" id="KW-0472">Membrane</keyword>
<feature type="region of interest" description="Disordered" evidence="3">
    <location>
        <begin position="236"/>
        <end position="258"/>
    </location>
</feature>
<feature type="compositionally biased region" description="Low complexity" evidence="3">
    <location>
        <begin position="350"/>
        <end position="360"/>
    </location>
</feature>
<evidence type="ECO:0000313" key="6">
    <source>
        <dbReference type="EMBL" id="MEK0172124.1"/>
    </source>
</evidence>
<keyword evidence="7" id="KW-1185">Reference proteome</keyword>
<dbReference type="RefSeq" id="WP_340195691.1">
    <property type="nucleotide sequence ID" value="NZ_JBBKAP010000005.1"/>
</dbReference>
<dbReference type="EMBL" id="JBBLYY010000060">
    <property type="protein sequence ID" value="MEK0172124.1"/>
    <property type="molecule type" value="Genomic_DNA"/>
</dbReference>
<evidence type="ECO:0000256" key="4">
    <source>
        <dbReference type="SAM" id="Phobius"/>
    </source>
</evidence>
<accession>A0ABU8YC66</accession>
<organism evidence="6 7">
    <name type="scientific">Curtobacterium citreum</name>
    <dbReference type="NCBI Taxonomy" id="2036"/>
    <lineage>
        <taxon>Bacteria</taxon>
        <taxon>Bacillati</taxon>
        <taxon>Actinomycetota</taxon>
        <taxon>Actinomycetes</taxon>
        <taxon>Micrococcales</taxon>
        <taxon>Microbacteriaceae</taxon>
        <taxon>Curtobacterium</taxon>
    </lineage>
</organism>
<evidence type="ECO:0000313" key="7">
    <source>
        <dbReference type="Proteomes" id="UP001370299"/>
    </source>
</evidence>
<dbReference type="Proteomes" id="UP001370299">
    <property type="component" value="Unassembled WGS sequence"/>
</dbReference>
<evidence type="ECO:0000256" key="1">
    <source>
        <dbReference type="ARBA" id="ARBA00005445"/>
    </source>
</evidence>
<feature type="chain" id="PRO_5047181771" evidence="5">
    <location>
        <begin position="34"/>
        <end position="426"/>
    </location>
</feature>
<reference evidence="6 7" key="1">
    <citation type="submission" date="2024-03" db="EMBL/GenBank/DDBJ databases">
        <title>Whole genomes of four grape xylem sap localized bacterial endophytes.</title>
        <authorList>
            <person name="Kumar G."/>
            <person name="Savka M.A."/>
        </authorList>
    </citation>
    <scope>NUCLEOTIDE SEQUENCE [LARGE SCALE GENOMIC DNA]</scope>
    <source>
        <strain evidence="6 7">RIT_GXS8</strain>
    </source>
</reference>
<dbReference type="InterPro" id="IPR013783">
    <property type="entry name" value="Ig-like_fold"/>
</dbReference>
<sequence>MARTPILRPLIVVSTGIGLAAALALGGSSAASAATIIDGPVGLGTAASYGVLGAQSVTNTGPSVVNGDLGVSPGTSITGFGGPGNGIVNGTVHQTDAAAAQAQADTTTAYGVAASLTPTRGGLEELNGLSLTPGVYNGSTLQLANNGQLTLAGSADSVWVFQAASTLTIGSGTRIVITGGASSCNVFWQVGSSATIGTAAQFQGTVLADQSVTATTGATVVGRLLARNASVTLDDNTITRPTNCPAAGTPSESVAPTITSGTPTDATAGTPYSFPVTATGNPAPTYSDGGTLPPGLTINPDTGVISGTPTTPGTTTVTITVDNGTAPPDTETYVVTVRAPAPTATPTPTPTASAPVPTAPASTAPAVPVVGGNGSGGGGTTELAFTGSDPTIPLTAAGVMLLAGIAVTVLRGRTLRARRRILSEDH</sequence>
<dbReference type="Gene3D" id="2.60.40.10">
    <property type="entry name" value="Immunoglobulins"/>
    <property type="match status" value="1"/>
</dbReference>
<dbReference type="SUPFAM" id="SSF49313">
    <property type="entry name" value="Cadherin-like"/>
    <property type="match status" value="1"/>
</dbReference>
<feature type="transmembrane region" description="Helical" evidence="4">
    <location>
        <begin position="392"/>
        <end position="410"/>
    </location>
</feature>